<dbReference type="PANTHER" id="PTHR11735:SF6">
    <property type="entry name" value="TRNA N6-ADENOSINE THREONYLCARBAMOYLTRANSFERASE, MITOCHONDRIAL"/>
    <property type="match status" value="1"/>
</dbReference>
<sequence length="369" mass="40283">MIILGIETSCDETSIAFVKASGGLRAPRFSVLSNVVSSQVKLHAPYGGVMPLLAARQHGKNIGRVFKLACRYAGNNIKPNLIAVTRGPGLMPSLLVGVYFARSLSYFSNIPIIGVNHLEGHIYSNWLEQIGVKSKLKIPNSKHTSFPALALIVSGGHTELLLMKNHGSYTRIGETLDDAAGECFDKVARLLGLGYPGGPIIDTLAKTGNARAYIFPSPMIHAKNFDFSFSGLKTSMLYFLRDRKLIFSQTKLSSKRERMRADIAASFQRAVVRVLVFKTLAAAKQYKVKTILVGGGVAANSGLQNAFRIAHIDYPVIFPKRAYITDNAAMVAAAGYIAYASGRRDTWKTLEPDANAIIQEKVIRTELHK</sequence>
<dbReference type="GO" id="GO:0005506">
    <property type="term" value="F:iron ion binding"/>
    <property type="evidence" value="ECO:0007669"/>
    <property type="project" value="UniProtKB-UniRule"/>
</dbReference>
<comment type="catalytic activity">
    <reaction evidence="7 8">
        <text>L-threonylcarbamoyladenylate + adenosine(37) in tRNA = N(6)-L-threonylcarbamoyladenosine(37) in tRNA + AMP + H(+)</text>
        <dbReference type="Rhea" id="RHEA:37059"/>
        <dbReference type="Rhea" id="RHEA-COMP:10162"/>
        <dbReference type="Rhea" id="RHEA-COMP:10163"/>
        <dbReference type="ChEBI" id="CHEBI:15378"/>
        <dbReference type="ChEBI" id="CHEBI:73682"/>
        <dbReference type="ChEBI" id="CHEBI:74411"/>
        <dbReference type="ChEBI" id="CHEBI:74418"/>
        <dbReference type="ChEBI" id="CHEBI:456215"/>
        <dbReference type="EC" id="2.3.1.234"/>
    </reaction>
</comment>
<dbReference type="InterPro" id="IPR017861">
    <property type="entry name" value="KAE1/TsaD"/>
</dbReference>
<gene>
    <name evidence="8 10" type="primary">tsaD</name>
    <name evidence="10" type="ORF">COV41_01760</name>
</gene>
<keyword evidence="5 8" id="KW-0408">Iron</keyword>
<comment type="function">
    <text evidence="8">Required for the formation of a threonylcarbamoyl group on adenosine at position 37 (t(6)A37) in tRNAs that read codons beginning with adenine. Is involved in the transfer of the threonylcarbamoyl moiety of threonylcarbamoyl-AMP (TC-AMP) to the N6 group of A37, together with TsaE and TsaB. TsaD likely plays a direct catalytic role in this reaction.</text>
</comment>
<evidence type="ECO:0000256" key="8">
    <source>
        <dbReference type="HAMAP-Rule" id="MF_01445"/>
    </source>
</evidence>
<dbReference type="Gene3D" id="3.30.420.40">
    <property type="match status" value="2"/>
</dbReference>
<dbReference type="FunFam" id="3.30.420.40:FF:000040">
    <property type="entry name" value="tRNA N6-adenosine threonylcarbamoyltransferase"/>
    <property type="match status" value="1"/>
</dbReference>
<accession>A0A2H0PYB0</accession>
<feature type="binding site" evidence="8">
    <location>
        <position position="121"/>
    </location>
    <ligand>
        <name>Fe cation</name>
        <dbReference type="ChEBI" id="CHEBI:24875"/>
    </ligand>
</feature>
<keyword evidence="1 8" id="KW-0963">Cytoplasm</keyword>
<evidence type="ECO:0000256" key="6">
    <source>
        <dbReference type="ARBA" id="ARBA00023315"/>
    </source>
</evidence>
<dbReference type="Proteomes" id="UP000236846">
    <property type="component" value="Unassembled WGS sequence"/>
</dbReference>
<dbReference type="NCBIfam" id="TIGR03723">
    <property type="entry name" value="T6A_TsaD_YgjD"/>
    <property type="match status" value="1"/>
</dbReference>
<evidence type="ECO:0000256" key="7">
    <source>
        <dbReference type="ARBA" id="ARBA00048117"/>
    </source>
</evidence>
<feature type="binding site" evidence="8">
    <location>
        <begin position="152"/>
        <end position="156"/>
    </location>
    <ligand>
        <name>substrate</name>
    </ligand>
</feature>
<feature type="binding site" evidence="8">
    <location>
        <position position="185"/>
    </location>
    <ligand>
        <name>substrate</name>
    </ligand>
</feature>
<organism evidence="10 11">
    <name type="scientific">Candidatus Brennerbacteria bacterium CG11_big_fil_rev_8_21_14_0_20_43_10</name>
    <dbReference type="NCBI Taxonomy" id="1974523"/>
    <lineage>
        <taxon>Bacteria</taxon>
        <taxon>Candidatus Brenneribacteriota</taxon>
    </lineage>
</organism>
<evidence type="ECO:0000256" key="3">
    <source>
        <dbReference type="ARBA" id="ARBA00022694"/>
    </source>
</evidence>
<feature type="binding site" evidence="8">
    <location>
        <position position="300"/>
    </location>
    <ligand>
        <name>substrate</name>
    </ligand>
</feature>
<comment type="subcellular location">
    <subcellularLocation>
        <location evidence="8">Cytoplasm</location>
    </subcellularLocation>
</comment>
<dbReference type="PRINTS" id="PR00789">
    <property type="entry name" value="OSIALOPTASE"/>
</dbReference>
<evidence type="ECO:0000259" key="9">
    <source>
        <dbReference type="Pfam" id="PF00814"/>
    </source>
</evidence>
<evidence type="ECO:0000256" key="1">
    <source>
        <dbReference type="ARBA" id="ARBA00022490"/>
    </source>
</evidence>
<dbReference type="InterPro" id="IPR022450">
    <property type="entry name" value="TsaD"/>
</dbReference>
<comment type="caution">
    <text evidence="10">The sequence shown here is derived from an EMBL/GenBank/DDBJ whole genome shotgun (WGS) entry which is preliminary data.</text>
</comment>
<reference evidence="10 11" key="1">
    <citation type="submission" date="2017-09" db="EMBL/GenBank/DDBJ databases">
        <title>Depth-based differentiation of microbial function through sediment-hosted aquifers and enrichment of novel symbionts in the deep terrestrial subsurface.</title>
        <authorList>
            <person name="Probst A.J."/>
            <person name="Ladd B."/>
            <person name="Jarett J.K."/>
            <person name="Geller-Mcgrath D.E."/>
            <person name="Sieber C.M."/>
            <person name="Emerson J.B."/>
            <person name="Anantharaman K."/>
            <person name="Thomas B.C."/>
            <person name="Malmstrom R."/>
            <person name="Stieglmeier M."/>
            <person name="Klingl A."/>
            <person name="Woyke T."/>
            <person name="Ryan C.M."/>
            <person name="Banfield J.F."/>
        </authorList>
    </citation>
    <scope>NUCLEOTIDE SEQUENCE [LARGE SCALE GENOMIC DNA]</scope>
    <source>
        <strain evidence="10">CG11_big_fil_rev_8_21_14_0_20_43_10</strain>
    </source>
</reference>
<evidence type="ECO:0000313" key="10">
    <source>
        <dbReference type="EMBL" id="PIR26255.1"/>
    </source>
</evidence>
<keyword evidence="2 8" id="KW-0808">Transferase</keyword>
<keyword evidence="3 8" id="KW-0819">tRNA processing</keyword>
<dbReference type="GO" id="GO:0005737">
    <property type="term" value="C:cytoplasm"/>
    <property type="evidence" value="ECO:0007669"/>
    <property type="project" value="UniProtKB-SubCell"/>
</dbReference>
<dbReference type="Pfam" id="PF00814">
    <property type="entry name" value="TsaD"/>
    <property type="match status" value="1"/>
</dbReference>
<dbReference type="NCBIfam" id="TIGR00329">
    <property type="entry name" value="gcp_kae1"/>
    <property type="match status" value="1"/>
</dbReference>
<dbReference type="EC" id="2.3.1.234" evidence="8"/>
<feature type="binding site" evidence="8">
    <location>
        <position position="202"/>
    </location>
    <ligand>
        <name>substrate</name>
    </ligand>
</feature>
<dbReference type="AlphaFoldDB" id="A0A2H0PYB0"/>
<keyword evidence="4 8" id="KW-0479">Metal-binding</keyword>
<dbReference type="EMBL" id="PCXE01000031">
    <property type="protein sequence ID" value="PIR26255.1"/>
    <property type="molecule type" value="Genomic_DNA"/>
</dbReference>
<evidence type="ECO:0000256" key="4">
    <source>
        <dbReference type="ARBA" id="ARBA00022723"/>
    </source>
</evidence>
<dbReference type="GO" id="GO:0002949">
    <property type="term" value="P:tRNA threonylcarbamoyladenosine modification"/>
    <property type="evidence" value="ECO:0007669"/>
    <property type="project" value="UniProtKB-UniRule"/>
</dbReference>
<dbReference type="HAMAP" id="MF_01445">
    <property type="entry name" value="TsaD"/>
    <property type="match status" value="1"/>
</dbReference>
<comment type="similarity">
    <text evidence="8">Belongs to the KAE1 / TsaD family.</text>
</comment>
<evidence type="ECO:0000256" key="5">
    <source>
        <dbReference type="ARBA" id="ARBA00023004"/>
    </source>
</evidence>
<dbReference type="InterPro" id="IPR043129">
    <property type="entry name" value="ATPase_NBD"/>
</dbReference>
<dbReference type="GO" id="GO:0061711">
    <property type="term" value="F:tRNA N(6)-L-threonylcarbamoyladenine synthase activity"/>
    <property type="evidence" value="ECO:0007669"/>
    <property type="project" value="UniProtKB-EC"/>
</dbReference>
<dbReference type="PANTHER" id="PTHR11735">
    <property type="entry name" value="TRNA N6-ADENOSINE THREONYLCARBAMOYLTRANSFERASE"/>
    <property type="match status" value="1"/>
</dbReference>
<feature type="binding site" evidence="8">
    <location>
        <position position="117"/>
    </location>
    <ligand>
        <name>Fe cation</name>
        <dbReference type="ChEBI" id="CHEBI:24875"/>
    </ligand>
</feature>
<feature type="domain" description="Gcp-like" evidence="9">
    <location>
        <begin position="31"/>
        <end position="332"/>
    </location>
</feature>
<evidence type="ECO:0000313" key="11">
    <source>
        <dbReference type="Proteomes" id="UP000236846"/>
    </source>
</evidence>
<name>A0A2H0PYB0_9BACT</name>
<comment type="cofactor">
    <cofactor evidence="8">
        <name>Fe(2+)</name>
        <dbReference type="ChEBI" id="CHEBI:29033"/>
    </cofactor>
    <text evidence="8">Binds 1 Fe(2+) ion per subunit.</text>
</comment>
<keyword evidence="6 8" id="KW-0012">Acyltransferase</keyword>
<dbReference type="InterPro" id="IPR000905">
    <property type="entry name" value="Gcp-like_dom"/>
</dbReference>
<feature type="binding site" evidence="8">
    <location>
        <position position="198"/>
    </location>
    <ligand>
        <name>substrate</name>
    </ligand>
</feature>
<feature type="binding site" evidence="8">
    <location>
        <position position="326"/>
    </location>
    <ligand>
        <name>Fe cation</name>
        <dbReference type="ChEBI" id="CHEBI:24875"/>
    </ligand>
</feature>
<evidence type="ECO:0000256" key="2">
    <source>
        <dbReference type="ARBA" id="ARBA00022679"/>
    </source>
</evidence>
<protein>
    <recommendedName>
        <fullName evidence="8">tRNA N6-adenosine threonylcarbamoyltransferase</fullName>
        <ecNumber evidence="8">2.3.1.234</ecNumber>
    </recommendedName>
    <alternativeName>
        <fullName evidence="8">N6-L-threonylcarbamoyladenine synthase</fullName>
        <shortName evidence="8">t(6)A synthase</shortName>
    </alternativeName>
    <alternativeName>
        <fullName evidence="8">t(6)A37 threonylcarbamoyladenosine biosynthesis protein TsaD</fullName>
    </alternativeName>
    <alternativeName>
        <fullName evidence="8">tRNA threonylcarbamoyladenosine biosynthesis protein TsaD</fullName>
    </alternativeName>
</protein>
<proteinExistence type="inferred from homology"/>
<dbReference type="CDD" id="cd24133">
    <property type="entry name" value="ASKHA_NBD_TsaD_bac"/>
    <property type="match status" value="1"/>
</dbReference>
<dbReference type="SUPFAM" id="SSF53067">
    <property type="entry name" value="Actin-like ATPase domain"/>
    <property type="match status" value="2"/>
</dbReference>